<organism evidence="1 2">
    <name type="scientific">Salarias fasciatus</name>
    <name type="common">Jewelled blenny</name>
    <name type="synonym">Blennius fasciatus</name>
    <dbReference type="NCBI Taxonomy" id="181472"/>
    <lineage>
        <taxon>Eukaryota</taxon>
        <taxon>Metazoa</taxon>
        <taxon>Chordata</taxon>
        <taxon>Craniata</taxon>
        <taxon>Vertebrata</taxon>
        <taxon>Euteleostomi</taxon>
        <taxon>Actinopterygii</taxon>
        <taxon>Neopterygii</taxon>
        <taxon>Teleostei</taxon>
        <taxon>Neoteleostei</taxon>
        <taxon>Acanthomorphata</taxon>
        <taxon>Ovalentaria</taxon>
        <taxon>Blenniimorphae</taxon>
        <taxon>Blenniiformes</taxon>
        <taxon>Blennioidei</taxon>
        <taxon>Blenniidae</taxon>
        <taxon>Salariinae</taxon>
        <taxon>Salarias</taxon>
    </lineage>
</organism>
<evidence type="ECO:0000313" key="1">
    <source>
        <dbReference type="Ensembl" id="ENSSFAP00005031398.1"/>
    </source>
</evidence>
<reference evidence="1" key="3">
    <citation type="submission" date="2025-09" db="UniProtKB">
        <authorList>
            <consortium name="Ensembl"/>
        </authorList>
    </citation>
    <scope>IDENTIFICATION</scope>
</reference>
<reference evidence="1" key="2">
    <citation type="submission" date="2025-08" db="UniProtKB">
        <authorList>
            <consortium name="Ensembl"/>
        </authorList>
    </citation>
    <scope>IDENTIFICATION</scope>
</reference>
<reference evidence="1" key="1">
    <citation type="submission" date="2019-06" db="EMBL/GenBank/DDBJ databases">
        <authorList>
            <consortium name="Wellcome Sanger Institute Data Sharing"/>
        </authorList>
    </citation>
    <scope>NUCLEOTIDE SEQUENCE [LARGE SCALE GENOMIC DNA]</scope>
</reference>
<evidence type="ECO:0000313" key="2">
    <source>
        <dbReference type="Proteomes" id="UP000472267"/>
    </source>
</evidence>
<dbReference type="AlphaFoldDB" id="A0A672HQ75"/>
<dbReference type="Ensembl" id="ENSSFAT00005032530.1">
    <property type="protein sequence ID" value="ENSSFAP00005031398.1"/>
    <property type="gene ID" value="ENSSFAG00005015938.1"/>
</dbReference>
<dbReference type="InParanoid" id="A0A672HQ75"/>
<name>A0A672HQ75_SALFA</name>
<accession>A0A672HQ75</accession>
<keyword evidence="2" id="KW-1185">Reference proteome</keyword>
<sequence>LNKELTKYHQMKFIKTWCVLFFVVHVRSDKFAESDYHKLAVWELESCPLAMESLGFVLSPPLFFIMLQLKIPVTGSKTGGYLYTTSFRDFNTNRKHKRKFFH</sequence>
<dbReference type="Proteomes" id="UP000472267">
    <property type="component" value="Chromosome 16"/>
</dbReference>
<protein>
    <submittedName>
        <fullName evidence="1">Uncharacterized protein</fullName>
    </submittedName>
</protein>
<proteinExistence type="predicted"/>